<keyword evidence="7" id="KW-0805">Transcription regulation</keyword>
<dbReference type="InterPro" id="IPR019786">
    <property type="entry name" value="Zinc_finger_PHD-type_CS"/>
</dbReference>
<evidence type="ECO:0000259" key="16">
    <source>
        <dbReference type="PROSITE" id="PS50016"/>
    </source>
</evidence>
<dbReference type="InParanoid" id="B9RUU8"/>
<dbReference type="GO" id="GO:0042393">
    <property type="term" value="F:histone binding"/>
    <property type="evidence" value="ECO:0000318"/>
    <property type="project" value="GO_Central"/>
</dbReference>
<dbReference type="Pfam" id="PF01429">
    <property type="entry name" value="MBD"/>
    <property type="match status" value="1"/>
</dbReference>
<dbReference type="PANTHER" id="PTHR47162:SF8">
    <property type="entry name" value="METHYL-CPG-BINDING DOMAIN-CONTAINING PROTEIN 9"/>
    <property type="match status" value="1"/>
</dbReference>
<dbReference type="SMART" id="SM00249">
    <property type="entry name" value="PHD"/>
    <property type="match status" value="2"/>
</dbReference>
<dbReference type="InterPro" id="IPR003888">
    <property type="entry name" value="FYrich_N"/>
</dbReference>
<dbReference type="InterPro" id="IPR003889">
    <property type="entry name" value="FYrich_C"/>
</dbReference>
<evidence type="ECO:0000313" key="19">
    <source>
        <dbReference type="Proteomes" id="UP000008311"/>
    </source>
</evidence>
<dbReference type="InterPro" id="IPR036427">
    <property type="entry name" value="Bromodomain-like_sf"/>
</dbReference>
<dbReference type="Gene3D" id="3.30.160.360">
    <property type="match status" value="1"/>
</dbReference>
<name>B9RUU8_RICCO</name>
<dbReference type="CDD" id="cd15519">
    <property type="entry name" value="PHD1_Lid2p_like"/>
    <property type="match status" value="1"/>
</dbReference>
<dbReference type="PROSITE" id="PS51543">
    <property type="entry name" value="FYRC"/>
    <property type="match status" value="1"/>
</dbReference>
<dbReference type="SUPFAM" id="SSF54171">
    <property type="entry name" value="DNA-binding domain"/>
    <property type="match status" value="1"/>
</dbReference>
<gene>
    <name evidence="18" type="ORF">RCOM_0851050</name>
</gene>
<reference evidence="19" key="1">
    <citation type="journal article" date="2010" name="Nat. Biotechnol.">
        <title>Draft genome sequence of the oilseed species Ricinus communis.</title>
        <authorList>
            <person name="Chan A.P."/>
            <person name="Crabtree J."/>
            <person name="Zhao Q."/>
            <person name="Lorenzi H."/>
            <person name="Orvis J."/>
            <person name="Puiu D."/>
            <person name="Melake-Berhan A."/>
            <person name="Jones K.M."/>
            <person name="Redman J."/>
            <person name="Chen G."/>
            <person name="Cahoon E.B."/>
            <person name="Gedil M."/>
            <person name="Stanke M."/>
            <person name="Haas B.J."/>
            <person name="Wortman J.R."/>
            <person name="Fraser-Liggett C.M."/>
            <person name="Ravel J."/>
            <person name="Rabinowicz P.D."/>
        </authorList>
    </citation>
    <scope>NUCLEOTIDE SEQUENCE [LARGE SCALE GENOMIC DNA]</scope>
    <source>
        <strain evidence="19">cv. Hale</strain>
    </source>
</reference>
<evidence type="ECO:0000256" key="11">
    <source>
        <dbReference type="ARBA" id="ARBA00023242"/>
    </source>
</evidence>
<keyword evidence="11" id="KW-0539">Nucleus</keyword>
<dbReference type="InterPro" id="IPR001965">
    <property type="entry name" value="Znf_PHD"/>
</dbReference>
<dbReference type="GO" id="GO:0004402">
    <property type="term" value="F:histone acetyltransferase activity"/>
    <property type="evidence" value="ECO:0000318"/>
    <property type="project" value="GO_Central"/>
</dbReference>
<feature type="domain" description="PHD-type" evidence="16">
    <location>
        <begin position="1220"/>
        <end position="1270"/>
    </location>
</feature>
<evidence type="ECO:0000256" key="1">
    <source>
        <dbReference type="ARBA" id="ARBA00004123"/>
    </source>
</evidence>
<feature type="compositionally biased region" description="Polar residues" evidence="14">
    <location>
        <begin position="1456"/>
        <end position="1466"/>
    </location>
</feature>
<keyword evidence="9" id="KW-0238">DNA-binding</keyword>
<dbReference type="InterPro" id="IPR016177">
    <property type="entry name" value="DNA-bd_dom_sf"/>
</dbReference>
<evidence type="ECO:0000256" key="4">
    <source>
        <dbReference type="ARBA" id="ARBA00022723"/>
    </source>
</evidence>
<dbReference type="STRING" id="3988.B9RUU8"/>
<feature type="region of interest" description="Disordered" evidence="14">
    <location>
        <begin position="1"/>
        <end position="49"/>
    </location>
</feature>
<dbReference type="PROSITE" id="PS01359">
    <property type="entry name" value="ZF_PHD_1"/>
    <property type="match status" value="2"/>
</dbReference>
<dbReference type="GO" id="GO:0048731">
    <property type="term" value="P:system development"/>
    <property type="evidence" value="ECO:0007669"/>
    <property type="project" value="UniProtKB-ARBA"/>
</dbReference>
<dbReference type="Gene3D" id="1.20.920.10">
    <property type="entry name" value="Bromodomain-like"/>
    <property type="match status" value="1"/>
</dbReference>
<evidence type="ECO:0000256" key="6">
    <source>
        <dbReference type="ARBA" id="ARBA00022833"/>
    </source>
</evidence>
<organism evidence="18 19">
    <name type="scientific">Ricinus communis</name>
    <name type="common">Castor bean</name>
    <dbReference type="NCBI Taxonomy" id="3988"/>
    <lineage>
        <taxon>Eukaryota</taxon>
        <taxon>Viridiplantae</taxon>
        <taxon>Streptophyta</taxon>
        <taxon>Embryophyta</taxon>
        <taxon>Tracheophyta</taxon>
        <taxon>Spermatophyta</taxon>
        <taxon>Magnoliopsida</taxon>
        <taxon>eudicotyledons</taxon>
        <taxon>Gunneridae</taxon>
        <taxon>Pentapetalae</taxon>
        <taxon>rosids</taxon>
        <taxon>fabids</taxon>
        <taxon>Malpighiales</taxon>
        <taxon>Euphorbiaceae</taxon>
        <taxon>Acalyphoideae</taxon>
        <taxon>Acalypheae</taxon>
        <taxon>Ricinus</taxon>
    </lineage>
</organism>
<feature type="compositionally biased region" description="Basic and acidic residues" evidence="14">
    <location>
        <begin position="36"/>
        <end position="48"/>
    </location>
</feature>
<evidence type="ECO:0000256" key="5">
    <source>
        <dbReference type="ARBA" id="ARBA00022771"/>
    </source>
</evidence>
<feature type="domain" description="PHD-type" evidence="16">
    <location>
        <begin position="78"/>
        <end position="132"/>
    </location>
</feature>
<dbReference type="GO" id="GO:0003677">
    <property type="term" value="F:DNA binding"/>
    <property type="evidence" value="ECO:0007669"/>
    <property type="project" value="UniProtKB-KW"/>
</dbReference>
<dbReference type="CDD" id="cd04369">
    <property type="entry name" value="Bromodomain"/>
    <property type="match status" value="1"/>
</dbReference>
<comment type="similarity">
    <text evidence="2">Belongs to the WAL family.</text>
</comment>
<feature type="region of interest" description="Disordered" evidence="14">
    <location>
        <begin position="1400"/>
        <end position="1497"/>
    </location>
</feature>
<dbReference type="InterPro" id="IPR028942">
    <property type="entry name" value="WHIM1_dom"/>
</dbReference>
<dbReference type="Pfam" id="PF00439">
    <property type="entry name" value="Bromodomain"/>
    <property type="match status" value="1"/>
</dbReference>
<dbReference type="SUPFAM" id="SSF47370">
    <property type="entry name" value="Bromodomain"/>
    <property type="match status" value="1"/>
</dbReference>
<dbReference type="Gene3D" id="3.30.40.10">
    <property type="entry name" value="Zinc/RING finger domain, C3HC4 (zinc finger)"/>
    <property type="match status" value="2"/>
</dbReference>
<feature type="compositionally biased region" description="Low complexity" evidence="14">
    <location>
        <begin position="23"/>
        <end position="32"/>
    </location>
</feature>
<feature type="compositionally biased region" description="Basic and acidic residues" evidence="14">
    <location>
        <begin position="1791"/>
        <end position="1803"/>
    </location>
</feature>
<dbReference type="GO" id="GO:0006355">
    <property type="term" value="P:regulation of DNA-templated transcription"/>
    <property type="evidence" value="ECO:0000318"/>
    <property type="project" value="GO_Central"/>
</dbReference>
<dbReference type="EMBL" id="EQ973817">
    <property type="protein sequence ID" value="EEF44891.1"/>
    <property type="molecule type" value="Genomic_DNA"/>
</dbReference>
<dbReference type="SUPFAM" id="SSF57903">
    <property type="entry name" value="FYVE/PHD zinc finger"/>
    <property type="match status" value="2"/>
</dbReference>
<dbReference type="GO" id="GO:0000812">
    <property type="term" value="C:Swr1 complex"/>
    <property type="evidence" value="ECO:0000318"/>
    <property type="project" value="GO_Central"/>
</dbReference>
<dbReference type="eggNOG" id="ENOG502QQZG">
    <property type="taxonomic scope" value="Eukaryota"/>
</dbReference>
<dbReference type="Proteomes" id="UP000008311">
    <property type="component" value="Unassembled WGS sequence"/>
</dbReference>
<evidence type="ECO:0000256" key="9">
    <source>
        <dbReference type="ARBA" id="ARBA00023125"/>
    </source>
</evidence>
<dbReference type="InterPro" id="IPR001739">
    <property type="entry name" value="Methyl_CpG_DNA-bd"/>
</dbReference>
<comment type="subcellular location">
    <subcellularLocation>
        <location evidence="1">Nucleus</location>
    </subcellularLocation>
</comment>
<evidence type="ECO:0000256" key="13">
    <source>
        <dbReference type="PROSITE-ProRule" id="PRU00146"/>
    </source>
</evidence>
<feature type="domain" description="MBD" evidence="17">
    <location>
        <begin position="275"/>
        <end position="345"/>
    </location>
</feature>
<dbReference type="InterPro" id="IPR019787">
    <property type="entry name" value="Znf_PHD-finger"/>
</dbReference>
<sequence length="2145" mass="238294">MELTDSSDITTRSPLFIDLNEIPSSSTSSPPSIARPDPESNKRPKPDEFDSLDVVRSFHENQDPATGIAAGLPEEEKLLVCGACGKPEAREKDEVVVCDGCERGFHLLCAGMHGKEEVMKFLDWICGDCVNNGIKSKRWPLGVNKSKKMILDINASPPSDCDGDGDGDEERAYLRKHALGDNSFSGNTFGAPVAYSNRLYVGNGFGPFDFRKASGLMMKAFKVGVEDILHHAQTVDRSLEEIDLGFPLGRFRSSNSTANKLPSRSPNEILLQGLREFISERHGILDEGWHVELKNSVSGCEVFVAYCSPDGKTFGSMAEVACYLGLTPSTRSDGSPSLQERLHLPKKRKTKRFSLANGYAETKQALINGYHKGLLSNGQSIEIGDSKFGKVTEANMEEEDIAKSLPSDEGLPLQFEDFFVISLGKIDGRPSYHGPQLIWPVGYRSCWHDRVTGSLFICEVLDGGDSGPIFKVRRFSCSSIPIPVGSTILYRRNPYQFAGQNSKEYNDVINYDMDRDNDGSIEMILADSSPPTEDDIMTCLSYTSKKVCDVRTSDCLQRSSLHNSFASLAKFCSSPSLVGIPFEYQVEVDNLATALSKWLDQDRFGLDTDFVQEVIEQLPGVDACSKYEFLANRSNYSVSLTVGNGLLSAKRKDAAELDESFQRCKKPRLGKDHETDDRYLPPGRLLCSKIPPILVGDLYQVWELLWRFHEILGLEEPWSLRELEEELVNPWFDCASLSKNLQRKVSGSQVIHIDKADGTSGPISSPCQEPLKAVSEDTTHVFIQVEKGGTNESVQYGFASGTQSKCCDVTLTEVHGSLLSVLIRELQAKVAVLVDPNFDSGELKSKRGRKKDVDSSTLIRRSKCNTLPINALTWPELARRYILAVLSMEGNLDSTEITARESGKVFRCLQGDGGVLCGSLSGVAGMEADALLLAEATRQIYGSLMRENDVLIIEDEVTDASDSCEKNSVKDGNIPEWAQMLEPVRKLPTNVGTRIRKCVYLALEKCPPEWAKKRLENSISKEVYKGNASGPTKKAVLSVLADVLGEGLSQKSNNRNKRKITVPVSDIIMKQCRIILRHAAAADDAKVFCTLLGRNLINSCDHDDEGLLGYPAMVSRPLDFRTIDLRLAVGAYGGSHESFLEDVRELWNNVRTAFRDQPDVIELVETLAQNFESLYEKEVVTLVQKFEEFAKLDRLSAETKKDLDIVLASTNEIPKAPWDEGVCKVCGFDKDDDSVLLCDTCDAEYHTYCLNPPLARIPEGNWYCPSCVSVRMVQEASVSTQVIGQNSCKKYQGEMTRIYLETLVHLASAMEEKDYWDFGVDERTFLLKFLCDELLNSALVRQHLEQCMESTAEVQQKLRTLYAEWKNLKSKEEFMALKSAKMGTGASGEVKEGLVSALKDQGKSVGQPPVLGDKPSDCCAPSDDVSAVDGSPEGNGINGFDKHPSEINYEKKPSHDSQNIDSTNNHGPVKDMHDAMEGSNDPSKENSKPLGPNHPGFSLSSDMNALVVLNLPSVTMNESQAYHTDVSAIKDDILRLQNLISSMESQLSKQSLRREFLGSDSRGHLYWASATPNGHPQIVVDRSLTFQHRKISHHRLGNSSVLQHSSSSGIDACLNLEGSRACFPFLFNPNGTLSMSSAWVSYETDAEIEELIGWLGNNNQKEIELKESIMQWLKLRFQESQRIRDPVQEECRAGLSTIRNNDQTAFSNCLTKATLLLEKNYGAFVELDTSDMLKKRGKKARGTNEEKTYRCDCLELIWPSRNHCYSCHRTSSNDVEFEGHSDGRCSSVPQSREKSEETNDSLKGRGNVKAEVTWKEKKSEIDKLHSSMGGLSELRARLIKFQNEGINCPYDLLDICSKFVTEDSNKELVQDIGLIGSNGIPPFVTSISPYLSDSISVLISPENNTRIPGDECNVDERQVFPQGNWNENRAVLQSSSDNSTRKTSINEIGEVLKTNKPPLGCLQRRGKKSSLGKCFPEMGPGCCCVVPESSLMPLVGKVSSILRQLKINLLDMEAALPEEALRPAKGQLGRRWAWRAYVKSAESIYQMVRATIMLEEMIKTEYLRNEWWYWSSLSAAAKTSTVASLALRIYSLDACIVYEKNSNSDPSVNLKLSSLVNQKPVNDMDLVEKCRVTRKSNKKRKEPEG</sequence>
<keyword evidence="6" id="KW-0862">Zinc</keyword>
<dbReference type="PROSITE" id="PS50014">
    <property type="entry name" value="BROMODOMAIN_2"/>
    <property type="match status" value="1"/>
</dbReference>
<evidence type="ECO:0000256" key="2">
    <source>
        <dbReference type="ARBA" id="ARBA00007444"/>
    </source>
</evidence>
<evidence type="ECO:0000256" key="7">
    <source>
        <dbReference type="ARBA" id="ARBA00023015"/>
    </source>
</evidence>
<feature type="compositionally biased region" description="Basic and acidic residues" evidence="14">
    <location>
        <begin position="1468"/>
        <end position="1487"/>
    </location>
</feature>
<keyword evidence="4" id="KW-0479">Metal-binding</keyword>
<evidence type="ECO:0000256" key="10">
    <source>
        <dbReference type="ARBA" id="ARBA00023163"/>
    </source>
</evidence>
<dbReference type="GO" id="GO:0008270">
    <property type="term" value="F:zinc ion binding"/>
    <property type="evidence" value="ECO:0007669"/>
    <property type="project" value="UniProtKB-KW"/>
</dbReference>
<dbReference type="PROSITE" id="PS50982">
    <property type="entry name" value="MBD"/>
    <property type="match status" value="1"/>
</dbReference>
<evidence type="ECO:0000256" key="14">
    <source>
        <dbReference type="SAM" id="MobiDB-lite"/>
    </source>
</evidence>
<dbReference type="PROSITE" id="PS50016">
    <property type="entry name" value="ZF_PHD_2"/>
    <property type="match status" value="2"/>
</dbReference>
<evidence type="ECO:0000256" key="12">
    <source>
        <dbReference type="PROSITE-ProRule" id="PRU00035"/>
    </source>
</evidence>
<feature type="compositionally biased region" description="Basic and acidic residues" evidence="14">
    <location>
        <begin position="1440"/>
        <end position="1455"/>
    </location>
</feature>
<evidence type="ECO:0000256" key="3">
    <source>
        <dbReference type="ARBA" id="ARBA00022679"/>
    </source>
</evidence>
<dbReference type="FunCoup" id="B9RUU8">
    <property type="interactions" value="1812"/>
</dbReference>
<dbReference type="Pfam" id="PF00628">
    <property type="entry name" value="PHD"/>
    <property type="match status" value="2"/>
</dbReference>
<accession>B9RUU8</accession>
<dbReference type="Pfam" id="PF05965">
    <property type="entry name" value="FYRC"/>
    <property type="match status" value="1"/>
</dbReference>
<feature type="domain" description="Bromo" evidence="15">
    <location>
        <begin position="1110"/>
        <end position="1161"/>
    </location>
</feature>
<dbReference type="InterPro" id="IPR011011">
    <property type="entry name" value="Znf_FYVE_PHD"/>
</dbReference>
<feature type="compositionally biased region" description="Polar residues" evidence="14">
    <location>
        <begin position="1"/>
        <end position="13"/>
    </location>
</feature>
<feature type="region of interest" description="Disordered" evidence="14">
    <location>
        <begin position="1773"/>
        <end position="1807"/>
    </location>
</feature>
<dbReference type="Pfam" id="PF15612">
    <property type="entry name" value="WHIM1"/>
    <property type="match status" value="1"/>
</dbReference>
<dbReference type="PANTHER" id="PTHR47162">
    <property type="entry name" value="OS02G0192300 PROTEIN"/>
    <property type="match status" value="1"/>
</dbReference>
<dbReference type="PROSITE" id="PS51542">
    <property type="entry name" value="FYRN"/>
    <property type="match status" value="1"/>
</dbReference>
<evidence type="ECO:0000259" key="17">
    <source>
        <dbReference type="PROSITE" id="PS50982"/>
    </source>
</evidence>
<dbReference type="InterPro" id="IPR013083">
    <property type="entry name" value="Znf_RING/FYVE/PHD"/>
</dbReference>
<keyword evidence="19" id="KW-1185">Reference proteome</keyword>
<evidence type="ECO:0000256" key="8">
    <source>
        <dbReference type="ARBA" id="ARBA00023117"/>
    </source>
</evidence>
<keyword evidence="3" id="KW-0808">Transferase</keyword>
<proteinExistence type="inferred from homology"/>
<evidence type="ECO:0000313" key="18">
    <source>
        <dbReference type="EMBL" id="EEF44891.1"/>
    </source>
</evidence>
<dbReference type="InterPro" id="IPR001487">
    <property type="entry name" value="Bromodomain"/>
</dbReference>
<protein>
    <submittedName>
        <fullName evidence="18">DNA binding protein, putative</fullName>
    </submittedName>
</protein>
<evidence type="ECO:0000259" key="15">
    <source>
        <dbReference type="PROSITE" id="PS50014"/>
    </source>
</evidence>
<keyword evidence="8 12" id="KW-0103">Bromodomain</keyword>
<keyword evidence="5 13" id="KW-0863">Zinc-finger</keyword>
<keyword evidence="10" id="KW-0804">Transcription</keyword>